<feature type="transmembrane region" description="Helical" evidence="10">
    <location>
        <begin position="155"/>
        <end position="176"/>
    </location>
</feature>
<comment type="subcellular location">
    <subcellularLocation>
        <location evidence="1">Cell membrane</location>
        <topology evidence="1">Peripheral membrane protein</topology>
    </subcellularLocation>
</comment>
<organism evidence="12 13">
    <name type="scientific">Cyclotella atomus</name>
    <dbReference type="NCBI Taxonomy" id="382360"/>
    <lineage>
        <taxon>Eukaryota</taxon>
        <taxon>Sar</taxon>
        <taxon>Stramenopiles</taxon>
        <taxon>Ochrophyta</taxon>
        <taxon>Bacillariophyta</taxon>
        <taxon>Coscinodiscophyceae</taxon>
        <taxon>Thalassiosirophycidae</taxon>
        <taxon>Stephanodiscales</taxon>
        <taxon>Stephanodiscaceae</taxon>
        <taxon>Cyclotella</taxon>
    </lineage>
</organism>
<dbReference type="AlphaFoldDB" id="A0ABD3N1F1"/>
<dbReference type="EMBL" id="JALLPJ020001322">
    <property type="protein sequence ID" value="KAL3769929.1"/>
    <property type="molecule type" value="Genomic_DNA"/>
</dbReference>
<evidence type="ECO:0000256" key="2">
    <source>
        <dbReference type="ARBA" id="ARBA00005417"/>
    </source>
</evidence>
<keyword evidence="10" id="KW-0812">Transmembrane</keyword>
<dbReference type="Proteomes" id="UP001530400">
    <property type="component" value="Unassembled WGS sequence"/>
</dbReference>
<feature type="transmembrane region" description="Helical" evidence="10">
    <location>
        <begin position="89"/>
        <end position="107"/>
    </location>
</feature>
<evidence type="ECO:0000256" key="6">
    <source>
        <dbReference type="ARBA" id="ARBA00022840"/>
    </source>
</evidence>
<dbReference type="InterPro" id="IPR050086">
    <property type="entry name" value="MetN_ABC_transporter-like"/>
</dbReference>
<dbReference type="SMART" id="SM00382">
    <property type="entry name" value="AAA"/>
    <property type="match status" value="1"/>
</dbReference>
<feature type="transmembrane region" description="Helical" evidence="10">
    <location>
        <begin position="353"/>
        <end position="379"/>
    </location>
</feature>
<dbReference type="InterPro" id="IPR027417">
    <property type="entry name" value="P-loop_NTPase"/>
</dbReference>
<proteinExistence type="inferred from homology"/>
<evidence type="ECO:0000256" key="1">
    <source>
        <dbReference type="ARBA" id="ARBA00004202"/>
    </source>
</evidence>
<comment type="similarity">
    <text evidence="2">Belongs to the ABC transporter superfamily.</text>
</comment>
<evidence type="ECO:0000256" key="10">
    <source>
        <dbReference type="SAM" id="Phobius"/>
    </source>
</evidence>
<dbReference type="SUPFAM" id="SSF52540">
    <property type="entry name" value="P-loop containing nucleoside triphosphate hydrolases"/>
    <property type="match status" value="1"/>
</dbReference>
<keyword evidence="3" id="KW-0813">Transport</keyword>
<evidence type="ECO:0000259" key="11">
    <source>
        <dbReference type="PROSITE" id="PS50893"/>
    </source>
</evidence>
<dbReference type="GO" id="GO:0005886">
    <property type="term" value="C:plasma membrane"/>
    <property type="evidence" value="ECO:0007669"/>
    <property type="project" value="UniProtKB-SubCell"/>
</dbReference>
<name>A0ABD3N1F1_9STRA</name>
<keyword evidence="13" id="KW-1185">Reference proteome</keyword>
<reference evidence="12 13" key="1">
    <citation type="submission" date="2024-10" db="EMBL/GenBank/DDBJ databases">
        <title>Updated reference genomes for cyclostephanoid diatoms.</title>
        <authorList>
            <person name="Roberts W.R."/>
            <person name="Alverson A.J."/>
        </authorList>
    </citation>
    <scope>NUCLEOTIDE SEQUENCE [LARGE SCALE GENOMIC DNA]</scope>
    <source>
        <strain evidence="12 13">AJA010-31</strain>
    </source>
</reference>
<protein>
    <recommendedName>
        <fullName evidence="11">ABC transporter domain-containing protein</fullName>
    </recommendedName>
</protein>
<feature type="region of interest" description="Disordered" evidence="9">
    <location>
        <begin position="286"/>
        <end position="345"/>
    </location>
</feature>
<feature type="compositionally biased region" description="Basic and acidic residues" evidence="9">
    <location>
        <begin position="300"/>
        <end position="320"/>
    </location>
</feature>
<dbReference type="PROSITE" id="PS50893">
    <property type="entry name" value="ABC_TRANSPORTER_2"/>
    <property type="match status" value="1"/>
</dbReference>
<evidence type="ECO:0000256" key="3">
    <source>
        <dbReference type="ARBA" id="ARBA00022448"/>
    </source>
</evidence>
<evidence type="ECO:0000256" key="4">
    <source>
        <dbReference type="ARBA" id="ARBA00022475"/>
    </source>
</evidence>
<dbReference type="Gene3D" id="3.40.50.300">
    <property type="entry name" value="P-loop containing nucleotide triphosphate hydrolases"/>
    <property type="match status" value="1"/>
</dbReference>
<keyword evidence="5" id="KW-0547">Nucleotide-binding</keyword>
<keyword evidence="6" id="KW-0067">ATP-binding</keyword>
<evidence type="ECO:0000313" key="12">
    <source>
        <dbReference type="EMBL" id="KAL3769929.1"/>
    </source>
</evidence>
<dbReference type="Pfam" id="PF00005">
    <property type="entry name" value="ABC_tran"/>
    <property type="match status" value="1"/>
</dbReference>
<keyword evidence="4" id="KW-1003">Cell membrane</keyword>
<feature type="domain" description="ABC transporter" evidence="11">
    <location>
        <begin position="638"/>
        <end position="944"/>
    </location>
</feature>
<keyword evidence="8" id="KW-0175">Coiled coil</keyword>
<dbReference type="InterPro" id="IPR003439">
    <property type="entry name" value="ABC_transporter-like_ATP-bd"/>
</dbReference>
<dbReference type="PANTHER" id="PTHR43166:SF9">
    <property type="entry name" value="GLUTAMATE_ASPARTATE IMPORT ATP-BINDING PROTEIN GLTL"/>
    <property type="match status" value="1"/>
</dbReference>
<dbReference type="GO" id="GO:0005524">
    <property type="term" value="F:ATP binding"/>
    <property type="evidence" value="ECO:0007669"/>
    <property type="project" value="UniProtKB-KW"/>
</dbReference>
<gene>
    <name evidence="12" type="ORF">ACHAWO_001877</name>
</gene>
<dbReference type="InterPro" id="IPR003593">
    <property type="entry name" value="AAA+_ATPase"/>
</dbReference>
<evidence type="ECO:0000313" key="13">
    <source>
        <dbReference type="Proteomes" id="UP001530400"/>
    </source>
</evidence>
<feature type="coiled-coil region" evidence="8">
    <location>
        <begin position="470"/>
        <end position="507"/>
    </location>
</feature>
<comment type="caution">
    <text evidence="12">The sequence shown here is derived from an EMBL/GenBank/DDBJ whole genome shotgun (WGS) entry which is preliminary data.</text>
</comment>
<evidence type="ECO:0000256" key="5">
    <source>
        <dbReference type="ARBA" id="ARBA00022741"/>
    </source>
</evidence>
<evidence type="ECO:0000256" key="8">
    <source>
        <dbReference type="SAM" id="Coils"/>
    </source>
</evidence>
<dbReference type="PANTHER" id="PTHR43166">
    <property type="entry name" value="AMINO ACID IMPORT ATP-BINDING PROTEIN"/>
    <property type="match status" value="1"/>
</dbReference>
<keyword evidence="10" id="KW-1133">Transmembrane helix</keyword>
<evidence type="ECO:0000256" key="9">
    <source>
        <dbReference type="SAM" id="MobiDB-lite"/>
    </source>
</evidence>
<keyword evidence="7 10" id="KW-0472">Membrane</keyword>
<sequence length="945" mass="106931">MTKLQHLVQHLHHLSSLVTPTSPLHTTSTHLPTKSLLHSAIPTRHSLYELEPLLSAASIFFCRFVTKTGSLTGGCSTNYFMGYSNKVEFVYRTLMAVVLGGMTYVGMPYEWICSVELWSHVLPWLIGRLYGCNNSRGGDDQVQVNKRQEEKPPSLLSSMAMAFILTTSYPICLFICRFLSSPYFYTLLPTILPMKLKHILGYMLPLSEMKASYDIISVFYTDDNPHNTALNTSAHEMLSQKKILHDMLRHLLFVTTHTQFGLGYIGIDFLRREQERKNMLIRMDLENNDDCDDNNNSSGKVKEKHDNSSRSSKHNNENAKHNGNSSKANTVKTNKKKSSSDPSRKFRNSAPTFILFTVLPYMFQIILFGNMNNFAFMYVRDQIHHTVRIDELFRHDSLLEALASDSATSPGAYASSMDKVVSTAYDILNRKLFSLPKLLLLPAVISRKPALLIRIFPFIFLTDILKGRMVASITSKVEEFQKEAQDLNSIRQKVEQYDMKNAELLRRSGTGSIQFTRKRWTALTMEHQAKMAAGDLLSRTRSFFMWLQRNFVFVALIDCALAELLAGHEIVVAEIFVFSRAIEDVVDLLLIRSRSESELATLLTQVDKLKGLESVWSKSKEPNVLPCHIEPDSSSTSIAVKNLGYSRGSAEIMIDHLTIEKGIYAVTGANGSGKSTLFRLIMACETNERPVDLHESIVLETPVHSWDLSDNLVIPDNSCKVPDEDCKIEEKENSEVAIEVPMTSIIMPSSDVVEISQVFYWPLYTTPIDWMYQQYHHSELNEAERGAFALRIAKELQSLSFSQSQTQNKFDNADNGEDAIETLTKTLQEEREDWFSELSGGQKSKVELVRKVFLRDSCPSVLLIDETMAPLDPSSKSQVMERLKQFCSESIVLVIYHTDVGRGKDTTNDSNSAASELREECVPSNGFFDHNLHVVNGKMIHRSVC</sequence>
<accession>A0ABD3N1F1</accession>
<evidence type="ECO:0000256" key="7">
    <source>
        <dbReference type="ARBA" id="ARBA00023136"/>
    </source>
</evidence>